<dbReference type="PANTHER" id="PTHR48312">
    <property type="match status" value="1"/>
</dbReference>
<sequence>MDSQNSSKPLRVFSWIVPRSNSTVFTKCMSFVDDTEVWMEPYMACYMNETFYNPEWGVDMPGMIKLRAFMKELTEKEEFLELKKQEVEKVSKYENVWLQDQFRYPWVKKQLEVNPKDKKFVFIKDQAIAINDHLQYLPDVPTRHTFLIRHPQEVYPSFKNLRVNYHDSVKVSWDEIHLGEDMPQFPSKEMYRIQYNLWKHVKENIDPEAIIIDGFDLTSRPEVILPKLFKKLGIPYKDSYLQWESDPEVVYSSWKGSSDIVFTSSKTATSSRAVECSQFDPPKKPRGTSNPALKMTDELKEYVSHSMPYYEEMYANRLT</sequence>
<dbReference type="Gene3D" id="3.40.50.300">
    <property type="entry name" value="P-loop containing nucleotide triphosphate hydrolases"/>
    <property type="match status" value="1"/>
</dbReference>
<proteinExistence type="predicted"/>
<name>A0A9Q1C7Q3_HOLLE</name>
<comment type="caution">
    <text evidence="1">The sequence shown here is derived from an EMBL/GenBank/DDBJ whole genome shotgun (WGS) entry which is preliminary data.</text>
</comment>
<dbReference type="GO" id="GO:0008483">
    <property type="term" value="F:transaminase activity"/>
    <property type="evidence" value="ECO:0007669"/>
    <property type="project" value="UniProtKB-KW"/>
</dbReference>
<dbReference type="PANTHER" id="PTHR48312:SF1">
    <property type="entry name" value="SULFOTRANSFERASE"/>
    <property type="match status" value="1"/>
</dbReference>
<accession>A0A9Q1C7Q3</accession>
<evidence type="ECO:0000313" key="2">
    <source>
        <dbReference type="Proteomes" id="UP001152320"/>
    </source>
</evidence>
<dbReference type="InterPro" id="IPR027417">
    <property type="entry name" value="P-loop_NTPase"/>
</dbReference>
<dbReference type="EMBL" id="JAIZAY010000006">
    <property type="protein sequence ID" value="KAJ8039907.1"/>
    <property type="molecule type" value="Genomic_DNA"/>
</dbReference>
<reference evidence="1" key="1">
    <citation type="submission" date="2021-10" db="EMBL/GenBank/DDBJ databases">
        <title>Tropical sea cucumber genome reveals ecological adaptation and Cuvierian tubules defense mechanism.</title>
        <authorList>
            <person name="Chen T."/>
        </authorList>
    </citation>
    <scope>NUCLEOTIDE SEQUENCE</scope>
    <source>
        <strain evidence="1">Nanhai2018</strain>
        <tissue evidence="1">Muscle</tissue>
    </source>
</reference>
<dbReference type="SUPFAM" id="SSF52540">
    <property type="entry name" value="P-loop containing nucleoside triphosphate hydrolases"/>
    <property type="match status" value="1"/>
</dbReference>
<keyword evidence="2" id="KW-1185">Reference proteome</keyword>
<protein>
    <submittedName>
        <fullName evidence="1">Branched-chain-amino-acid aminotransferase-like protein 2</fullName>
    </submittedName>
</protein>
<dbReference type="AlphaFoldDB" id="A0A9Q1C7Q3"/>
<keyword evidence="1" id="KW-0032">Aminotransferase</keyword>
<keyword evidence="1" id="KW-0808">Transferase</keyword>
<evidence type="ECO:0000313" key="1">
    <source>
        <dbReference type="EMBL" id="KAJ8039907.1"/>
    </source>
</evidence>
<gene>
    <name evidence="1" type="ORF">HOLleu_14058</name>
</gene>
<dbReference type="Proteomes" id="UP001152320">
    <property type="component" value="Chromosome 6"/>
</dbReference>
<organism evidence="1 2">
    <name type="scientific">Holothuria leucospilota</name>
    <name type="common">Black long sea cucumber</name>
    <name type="synonym">Mertensiothuria leucospilota</name>
    <dbReference type="NCBI Taxonomy" id="206669"/>
    <lineage>
        <taxon>Eukaryota</taxon>
        <taxon>Metazoa</taxon>
        <taxon>Echinodermata</taxon>
        <taxon>Eleutherozoa</taxon>
        <taxon>Echinozoa</taxon>
        <taxon>Holothuroidea</taxon>
        <taxon>Aspidochirotacea</taxon>
        <taxon>Aspidochirotida</taxon>
        <taxon>Holothuriidae</taxon>
        <taxon>Holothuria</taxon>
    </lineage>
</organism>